<evidence type="ECO:0000313" key="3">
    <source>
        <dbReference type="Proteomes" id="UP000450000"/>
    </source>
</evidence>
<reference evidence="2 3" key="1">
    <citation type="submission" date="2019-09" db="EMBL/GenBank/DDBJ databases">
        <title>Genome Sequences of Streptomyces kaniharaensis ATCC 21070.</title>
        <authorList>
            <person name="Zhu W."/>
            <person name="De Crecy-Lagard V."/>
            <person name="Richards N.G."/>
        </authorList>
    </citation>
    <scope>NUCLEOTIDE SEQUENCE [LARGE SCALE GENOMIC DNA]</scope>
    <source>
        <strain evidence="2 3">SF-557</strain>
    </source>
</reference>
<proteinExistence type="predicted"/>
<accession>A0A6N7L1W3</accession>
<organism evidence="2 3">
    <name type="scientific">Streptomyces kaniharaensis</name>
    <dbReference type="NCBI Taxonomy" id="212423"/>
    <lineage>
        <taxon>Bacteria</taxon>
        <taxon>Bacillati</taxon>
        <taxon>Actinomycetota</taxon>
        <taxon>Actinomycetes</taxon>
        <taxon>Kitasatosporales</taxon>
        <taxon>Streptomycetaceae</taxon>
        <taxon>Streptomyces</taxon>
    </lineage>
</organism>
<dbReference type="EMBL" id="WBOF01000005">
    <property type="protein sequence ID" value="MQS17591.1"/>
    <property type="molecule type" value="Genomic_DNA"/>
</dbReference>
<protein>
    <submittedName>
        <fullName evidence="2">AAA family ATPase</fullName>
    </submittedName>
</protein>
<evidence type="ECO:0000313" key="2">
    <source>
        <dbReference type="EMBL" id="MQS17591.1"/>
    </source>
</evidence>
<dbReference type="SUPFAM" id="SSF52540">
    <property type="entry name" value="P-loop containing nucleoside triphosphate hydrolases"/>
    <property type="match status" value="1"/>
</dbReference>
<dbReference type="OrthoDB" id="3402408at2"/>
<evidence type="ECO:0000256" key="1">
    <source>
        <dbReference type="SAM" id="MobiDB-lite"/>
    </source>
</evidence>
<dbReference type="Gene3D" id="3.40.50.300">
    <property type="entry name" value="P-loop containing nucleotide triphosphate hydrolases"/>
    <property type="match status" value="1"/>
</dbReference>
<feature type="compositionally biased region" description="Polar residues" evidence="1">
    <location>
        <begin position="1"/>
        <end position="14"/>
    </location>
</feature>
<dbReference type="Proteomes" id="UP000450000">
    <property type="component" value="Unassembled WGS sequence"/>
</dbReference>
<dbReference type="RefSeq" id="WP_153470803.1">
    <property type="nucleotide sequence ID" value="NZ_WBOF01000005.1"/>
</dbReference>
<name>A0A6N7L1W3_9ACTN</name>
<dbReference type="AlphaFoldDB" id="A0A6N7L1W3"/>
<dbReference type="Pfam" id="PF13671">
    <property type="entry name" value="AAA_33"/>
    <property type="match status" value="1"/>
</dbReference>
<gene>
    <name evidence="2" type="ORF">F7Q99_36750</name>
</gene>
<dbReference type="InterPro" id="IPR027417">
    <property type="entry name" value="P-loop_NTPase"/>
</dbReference>
<sequence length="311" mass="33100">MDPTTARATTQPSDEGQPDNHPDIPDHFAVSDATARTLAELDLPNPCLLVLIGVPGAGKSALAEAFGPDDVLSSDQLRGLATGDRADQSVSTLVWEVLLTLLGSRLALRRSAVIDATNAEQQFRQPLLALAEQHRVPAVALVVDTSLDVALARNSARPPGLRVPDDFIRDQYAQILADLPGLQGEGFADVLHTHRLPLIASLLRRQREREEQHAGVEAEARVLFGEPVARLFTWDPPLHNGSIYGTFPGPGGAVTISYTPGASPWGGFEAETVCPHCAASTWTTVSNAAGLQAVTDSAATAERSCWRCTAL</sequence>
<keyword evidence="3" id="KW-1185">Reference proteome</keyword>
<feature type="region of interest" description="Disordered" evidence="1">
    <location>
        <begin position="1"/>
        <end position="25"/>
    </location>
</feature>
<comment type="caution">
    <text evidence="2">The sequence shown here is derived from an EMBL/GenBank/DDBJ whole genome shotgun (WGS) entry which is preliminary data.</text>
</comment>